<proteinExistence type="predicted"/>
<feature type="region of interest" description="Disordered" evidence="1">
    <location>
        <begin position="70"/>
        <end position="105"/>
    </location>
</feature>
<gene>
    <name evidence="2" type="ORF">NDU88_004953</name>
</gene>
<accession>A0AAV7RIB3</accession>
<evidence type="ECO:0000313" key="3">
    <source>
        <dbReference type="Proteomes" id="UP001066276"/>
    </source>
</evidence>
<dbReference type="AlphaFoldDB" id="A0AAV7RIB3"/>
<dbReference type="Proteomes" id="UP001066276">
    <property type="component" value="Chromosome 5"/>
</dbReference>
<organism evidence="2 3">
    <name type="scientific">Pleurodeles waltl</name>
    <name type="common">Iberian ribbed newt</name>
    <dbReference type="NCBI Taxonomy" id="8319"/>
    <lineage>
        <taxon>Eukaryota</taxon>
        <taxon>Metazoa</taxon>
        <taxon>Chordata</taxon>
        <taxon>Craniata</taxon>
        <taxon>Vertebrata</taxon>
        <taxon>Euteleostomi</taxon>
        <taxon>Amphibia</taxon>
        <taxon>Batrachia</taxon>
        <taxon>Caudata</taxon>
        <taxon>Salamandroidea</taxon>
        <taxon>Salamandridae</taxon>
        <taxon>Pleurodelinae</taxon>
        <taxon>Pleurodeles</taxon>
    </lineage>
</organism>
<name>A0AAV7RIB3_PLEWA</name>
<reference evidence="2" key="1">
    <citation type="journal article" date="2022" name="bioRxiv">
        <title>Sequencing and chromosome-scale assembly of the giantPleurodeles waltlgenome.</title>
        <authorList>
            <person name="Brown T."/>
            <person name="Elewa A."/>
            <person name="Iarovenko S."/>
            <person name="Subramanian E."/>
            <person name="Araus A.J."/>
            <person name="Petzold A."/>
            <person name="Susuki M."/>
            <person name="Suzuki K.-i.T."/>
            <person name="Hayashi T."/>
            <person name="Toyoda A."/>
            <person name="Oliveira C."/>
            <person name="Osipova E."/>
            <person name="Leigh N.D."/>
            <person name="Simon A."/>
            <person name="Yun M.H."/>
        </authorList>
    </citation>
    <scope>NUCLEOTIDE SEQUENCE</scope>
    <source>
        <strain evidence="2">20211129_DDA</strain>
        <tissue evidence="2">Liver</tissue>
    </source>
</reference>
<evidence type="ECO:0000313" key="2">
    <source>
        <dbReference type="EMBL" id="KAJ1152176.1"/>
    </source>
</evidence>
<protein>
    <submittedName>
        <fullName evidence="2">Uncharacterized protein</fullName>
    </submittedName>
</protein>
<feature type="region of interest" description="Disordered" evidence="1">
    <location>
        <begin position="1"/>
        <end position="32"/>
    </location>
</feature>
<comment type="caution">
    <text evidence="2">The sequence shown here is derived from an EMBL/GenBank/DDBJ whole genome shotgun (WGS) entry which is preliminary data.</text>
</comment>
<dbReference type="EMBL" id="JANPWB010000009">
    <property type="protein sequence ID" value="KAJ1152176.1"/>
    <property type="molecule type" value="Genomic_DNA"/>
</dbReference>
<sequence length="105" mass="12127">MPNPSCLGRVCGGARKAKPDSWRRTEEKQPGRRDRTAFNLYWILNKENRKRSPREIVCCVQVRRGLLRAEPELPRSRLRGGSRGETRRLEEDGGKAAGQMRPQHF</sequence>
<evidence type="ECO:0000256" key="1">
    <source>
        <dbReference type="SAM" id="MobiDB-lite"/>
    </source>
</evidence>
<keyword evidence="3" id="KW-1185">Reference proteome</keyword>
<feature type="compositionally biased region" description="Basic and acidic residues" evidence="1">
    <location>
        <begin position="82"/>
        <end position="94"/>
    </location>
</feature>
<feature type="compositionally biased region" description="Basic and acidic residues" evidence="1">
    <location>
        <begin position="17"/>
        <end position="32"/>
    </location>
</feature>